<evidence type="ECO:0000256" key="4">
    <source>
        <dbReference type="ARBA" id="ARBA00022840"/>
    </source>
</evidence>
<dbReference type="InterPro" id="IPR001650">
    <property type="entry name" value="Helicase_C-like"/>
</dbReference>
<dbReference type="Proteomes" id="UP000176269">
    <property type="component" value="Unassembled WGS sequence"/>
</dbReference>
<feature type="domain" description="Helicase ATP-binding" evidence="7">
    <location>
        <begin position="75"/>
        <end position="244"/>
    </location>
</feature>
<dbReference type="CDD" id="cd18787">
    <property type="entry name" value="SF2_C_DEAD"/>
    <property type="match status" value="1"/>
</dbReference>
<dbReference type="SMART" id="SM00487">
    <property type="entry name" value="DEXDc"/>
    <property type="match status" value="1"/>
</dbReference>
<feature type="domain" description="DEAD-box RNA helicase Q" evidence="9">
    <location>
        <begin position="44"/>
        <end position="72"/>
    </location>
</feature>
<dbReference type="Pfam" id="PF00270">
    <property type="entry name" value="DEAD"/>
    <property type="match status" value="1"/>
</dbReference>
<feature type="short sequence motif" description="Q motif" evidence="6">
    <location>
        <begin position="44"/>
        <end position="72"/>
    </location>
</feature>
<organism evidence="10 11">
    <name type="scientific">Candidatus Roizmanbacteria bacterium RIFCSPLOWO2_02_FULL_43_10</name>
    <dbReference type="NCBI Taxonomy" id="1802078"/>
    <lineage>
        <taxon>Bacteria</taxon>
        <taxon>Candidatus Roizmaniibacteriota</taxon>
    </lineage>
</organism>
<keyword evidence="2" id="KW-0378">Hydrolase</keyword>
<keyword evidence="3" id="KW-0347">Helicase</keyword>
<dbReference type="PROSITE" id="PS51195">
    <property type="entry name" value="Q_MOTIF"/>
    <property type="match status" value="1"/>
</dbReference>
<evidence type="ECO:0008006" key="12">
    <source>
        <dbReference type="Google" id="ProtNLM"/>
    </source>
</evidence>
<dbReference type="PROSITE" id="PS51192">
    <property type="entry name" value="HELICASE_ATP_BIND_1"/>
    <property type="match status" value="1"/>
</dbReference>
<dbReference type="SMART" id="SM00490">
    <property type="entry name" value="HELICc"/>
    <property type="match status" value="1"/>
</dbReference>
<dbReference type="PROSITE" id="PS51194">
    <property type="entry name" value="HELICASE_CTER"/>
    <property type="match status" value="1"/>
</dbReference>
<dbReference type="InterPro" id="IPR027417">
    <property type="entry name" value="P-loop_NTPase"/>
</dbReference>
<evidence type="ECO:0000256" key="1">
    <source>
        <dbReference type="ARBA" id="ARBA00022741"/>
    </source>
</evidence>
<dbReference type="GO" id="GO:0005524">
    <property type="term" value="F:ATP binding"/>
    <property type="evidence" value="ECO:0007669"/>
    <property type="project" value="UniProtKB-KW"/>
</dbReference>
<dbReference type="InterPro" id="IPR044742">
    <property type="entry name" value="DEAD/DEAH_RhlB"/>
</dbReference>
<evidence type="ECO:0000313" key="11">
    <source>
        <dbReference type="Proteomes" id="UP000176269"/>
    </source>
</evidence>
<proteinExistence type="inferred from homology"/>
<dbReference type="GO" id="GO:0016787">
    <property type="term" value="F:hydrolase activity"/>
    <property type="evidence" value="ECO:0007669"/>
    <property type="project" value="UniProtKB-KW"/>
</dbReference>
<dbReference type="InterPro" id="IPR014014">
    <property type="entry name" value="RNA_helicase_DEAD_Q_motif"/>
</dbReference>
<dbReference type="AlphaFoldDB" id="A0A1F7JWZ1"/>
<dbReference type="Gene3D" id="3.40.50.300">
    <property type="entry name" value="P-loop containing nucleotide triphosphate hydrolases"/>
    <property type="match status" value="2"/>
</dbReference>
<dbReference type="InterPro" id="IPR011545">
    <property type="entry name" value="DEAD/DEAH_box_helicase_dom"/>
</dbReference>
<keyword evidence="4" id="KW-0067">ATP-binding</keyword>
<protein>
    <recommendedName>
        <fullName evidence="12">RNA helicase</fullName>
    </recommendedName>
</protein>
<dbReference type="PANTHER" id="PTHR47959">
    <property type="entry name" value="ATP-DEPENDENT RNA HELICASE RHLE-RELATED"/>
    <property type="match status" value="1"/>
</dbReference>
<dbReference type="Pfam" id="PF00271">
    <property type="entry name" value="Helicase_C"/>
    <property type="match status" value="1"/>
</dbReference>
<evidence type="ECO:0000313" key="10">
    <source>
        <dbReference type="EMBL" id="OGK60136.1"/>
    </source>
</evidence>
<evidence type="ECO:0000256" key="5">
    <source>
        <dbReference type="ARBA" id="ARBA00038437"/>
    </source>
</evidence>
<dbReference type="InterPro" id="IPR014001">
    <property type="entry name" value="Helicase_ATP-bd"/>
</dbReference>
<evidence type="ECO:0000259" key="8">
    <source>
        <dbReference type="PROSITE" id="PS51194"/>
    </source>
</evidence>
<feature type="domain" description="Helicase C-terminal" evidence="8">
    <location>
        <begin position="254"/>
        <end position="385"/>
    </location>
</feature>
<keyword evidence="1" id="KW-0547">Nucleotide-binding</keyword>
<dbReference type="InterPro" id="IPR050079">
    <property type="entry name" value="DEAD_box_RNA_helicase"/>
</dbReference>
<evidence type="ECO:0000256" key="2">
    <source>
        <dbReference type="ARBA" id="ARBA00022801"/>
    </source>
</evidence>
<dbReference type="SUPFAM" id="SSF52540">
    <property type="entry name" value="P-loop containing nucleoside triphosphate hydrolases"/>
    <property type="match status" value="1"/>
</dbReference>
<reference evidence="10 11" key="1">
    <citation type="journal article" date="2016" name="Nat. Commun.">
        <title>Thousands of microbial genomes shed light on interconnected biogeochemical processes in an aquifer system.</title>
        <authorList>
            <person name="Anantharaman K."/>
            <person name="Brown C.T."/>
            <person name="Hug L.A."/>
            <person name="Sharon I."/>
            <person name="Castelle C.J."/>
            <person name="Probst A.J."/>
            <person name="Thomas B.C."/>
            <person name="Singh A."/>
            <person name="Wilkins M.J."/>
            <person name="Karaoz U."/>
            <person name="Brodie E.L."/>
            <person name="Williams K.H."/>
            <person name="Hubbard S.S."/>
            <person name="Banfield J.F."/>
        </authorList>
    </citation>
    <scope>NUCLEOTIDE SEQUENCE [LARGE SCALE GENOMIC DNA]</scope>
</reference>
<gene>
    <name evidence="10" type="ORF">A3I56_05085</name>
</gene>
<dbReference type="GO" id="GO:0005829">
    <property type="term" value="C:cytosol"/>
    <property type="evidence" value="ECO:0007669"/>
    <property type="project" value="TreeGrafter"/>
</dbReference>
<name>A0A1F7JWZ1_9BACT</name>
<dbReference type="PANTHER" id="PTHR47959:SF13">
    <property type="entry name" value="ATP-DEPENDENT RNA HELICASE RHLE"/>
    <property type="match status" value="1"/>
</dbReference>
<comment type="similarity">
    <text evidence="5">Belongs to the DEAD box helicase family.</text>
</comment>
<dbReference type="GO" id="GO:0003724">
    <property type="term" value="F:RNA helicase activity"/>
    <property type="evidence" value="ECO:0007669"/>
    <property type="project" value="InterPro"/>
</dbReference>
<evidence type="ECO:0000256" key="6">
    <source>
        <dbReference type="PROSITE-ProRule" id="PRU00552"/>
    </source>
</evidence>
<dbReference type="EMBL" id="MGBC01000031">
    <property type="protein sequence ID" value="OGK60136.1"/>
    <property type="molecule type" value="Genomic_DNA"/>
</dbReference>
<accession>A0A1F7JWZ1</accession>
<evidence type="ECO:0000259" key="7">
    <source>
        <dbReference type="PROSITE" id="PS51192"/>
    </source>
</evidence>
<comment type="caution">
    <text evidence="10">The sequence shown here is derived from an EMBL/GenBank/DDBJ whole genome shotgun (WGS) entry which is preliminary data.</text>
</comment>
<evidence type="ECO:0000256" key="3">
    <source>
        <dbReference type="ARBA" id="ARBA00022806"/>
    </source>
</evidence>
<evidence type="ECO:0000259" key="9">
    <source>
        <dbReference type="PROSITE" id="PS51195"/>
    </source>
</evidence>
<dbReference type="GO" id="GO:0003676">
    <property type="term" value="F:nucleic acid binding"/>
    <property type="evidence" value="ECO:0007669"/>
    <property type="project" value="InterPro"/>
</dbReference>
<sequence>MYKKTFHNNRGLPLKRRVLKTVNPALLVKKAGVSVAKETVVARHQFSDFLIADQIKKNIAQKGYTQPTPIQDTVIPVLLEGKDVVGIANTGTGKTAAFLIPLLHKIMSDRSQKLLIVAPTRELAVQIQEECRVFSHGTHIFSALCIGGVSIHGQIQNLKRNPQVVIGTPGRLKDLKNQGKLTIASFNNIVLDEVDRMLDMGFIHDVKFIISHLPKYRQSSFFSATISPQVQNIIQELSQHPVTISIKAQETAVNIDQDIVKINGRAKPEVLYELLVRDECEKVIIFGRTKWGIEKLARHLQEKGLSVVALHGNKNQNQRQRALDMFRNNQAPILLATDIAARGIDVDDVTHVINYELPETYDDYVHRIGRTGRNNKKGIALSFVD</sequence>
<dbReference type="CDD" id="cd00268">
    <property type="entry name" value="DEADc"/>
    <property type="match status" value="1"/>
</dbReference>